<dbReference type="InterPro" id="IPR027449">
    <property type="entry name" value="KduI_N"/>
</dbReference>
<comment type="function">
    <text evidence="6">Catalyzes the isomerization of 5-dehydro-4-deoxy-D-glucuronate to 3-deoxy-D-glycero-2,5-hexodiulosonate.</text>
</comment>
<evidence type="ECO:0000313" key="7">
    <source>
        <dbReference type="EMBL" id="KGA97450.1"/>
    </source>
</evidence>
<dbReference type="EMBL" id="JALP01000187">
    <property type="protein sequence ID" value="THG89974.1"/>
    <property type="molecule type" value="Genomic_DNA"/>
</dbReference>
<accession>A0A094XF98</accession>
<dbReference type="GO" id="GO:0045490">
    <property type="term" value="P:pectin catabolic process"/>
    <property type="evidence" value="ECO:0007669"/>
    <property type="project" value="UniProtKB-UniRule"/>
</dbReference>
<dbReference type="PANTHER" id="PTHR38461">
    <property type="entry name" value="4-DEOXY-L-THREO-5-HEXOSULOSE-URONATE KETOL-ISOMERASE"/>
    <property type="match status" value="1"/>
</dbReference>
<gene>
    <name evidence="6" type="primary">kduI</name>
    <name evidence="8" type="ORF">AJ85_14095</name>
    <name evidence="7" type="ORF">BALCAV_0210245</name>
</gene>
<feature type="binding site" evidence="6">
    <location>
        <position position="202"/>
    </location>
    <ligand>
        <name>Zn(2+)</name>
        <dbReference type="ChEBI" id="CHEBI:29105"/>
    </ligand>
</feature>
<dbReference type="SUPFAM" id="SSF51182">
    <property type="entry name" value="RmlC-like cupins"/>
    <property type="match status" value="1"/>
</dbReference>
<keyword evidence="9" id="KW-1185">Reference proteome</keyword>
<dbReference type="PIRSF" id="PIRSF006625">
    <property type="entry name" value="KduI"/>
    <property type="match status" value="1"/>
</dbReference>
<dbReference type="CDD" id="cd20294">
    <property type="entry name" value="cupin_KduI_N"/>
    <property type="match status" value="1"/>
</dbReference>
<keyword evidence="5 6" id="KW-0413">Isomerase</keyword>
<evidence type="ECO:0000256" key="6">
    <source>
        <dbReference type="HAMAP-Rule" id="MF_00687"/>
    </source>
</evidence>
<evidence type="ECO:0000256" key="4">
    <source>
        <dbReference type="ARBA" id="ARBA00022833"/>
    </source>
</evidence>
<dbReference type="STRING" id="1218173.BALCAV_0210245"/>
<dbReference type="AlphaFoldDB" id="A0A094XF98"/>
<proteinExistence type="inferred from homology"/>
<name>A0A094XF98_ALKAL</name>
<dbReference type="GO" id="GO:0008270">
    <property type="term" value="F:zinc ion binding"/>
    <property type="evidence" value="ECO:0007669"/>
    <property type="project" value="UniProtKB-UniRule"/>
</dbReference>
<dbReference type="Proteomes" id="UP000002754">
    <property type="component" value="Unassembled WGS sequence"/>
</dbReference>
<dbReference type="InterPro" id="IPR011051">
    <property type="entry name" value="RmlC_Cupin_sf"/>
</dbReference>
<evidence type="ECO:0000256" key="3">
    <source>
        <dbReference type="ARBA" id="ARBA00022723"/>
    </source>
</evidence>
<comment type="pathway">
    <text evidence="6">Glycan metabolism; pectin degradation; 2-dehydro-3-deoxy-D-gluconate from pectin: step 4/5.</text>
</comment>
<dbReference type="InterPro" id="IPR014710">
    <property type="entry name" value="RmlC-like_jellyroll"/>
</dbReference>
<evidence type="ECO:0000256" key="2">
    <source>
        <dbReference type="ARBA" id="ARBA00008086"/>
    </source>
</evidence>
<evidence type="ECO:0000256" key="5">
    <source>
        <dbReference type="ARBA" id="ARBA00023235"/>
    </source>
</evidence>
<dbReference type="PANTHER" id="PTHR38461:SF1">
    <property type="entry name" value="4-DEOXY-L-THREO-5-HEXOSULOSE-URONATE KETOL-ISOMERASE"/>
    <property type="match status" value="1"/>
</dbReference>
<reference evidence="8 10" key="2">
    <citation type="submission" date="2014-01" db="EMBL/GenBank/DDBJ databases">
        <title>Draft genome sequencing of Bacillus alcalophilus CGMCC 1.3604.</title>
        <authorList>
            <person name="Yang J."/>
            <person name="Diao L."/>
            <person name="Yang S."/>
        </authorList>
    </citation>
    <scope>NUCLEOTIDE SEQUENCE [LARGE SCALE GENOMIC DNA]</scope>
    <source>
        <strain evidence="8 10">CGMCC 1.3604</strain>
    </source>
</reference>
<keyword evidence="3 6" id="KW-0479">Metal-binding</keyword>
<evidence type="ECO:0000313" key="9">
    <source>
        <dbReference type="Proteomes" id="UP000002754"/>
    </source>
</evidence>
<feature type="binding site" evidence="6">
    <location>
        <position position="244"/>
    </location>
    <ligand>
        <name>Zn(2+)</name>
        <dbReference type="ChEBI" id="CHEBI:29105"/>
    </ligand>
</feature>
<dbReference type="RefSeq" id="WP_003322252.1">
    <property type="nucleotide sequence ID" value="NZ_ALPT02000029.1"/>
</dbReference>
<dbReference type="EMBL" id="ALPT02000029">
    <property type="protein sequence ID" value="KGA97450.1"/>
    <property type="molecule type" value="Genomic_DNA"/>
</dbReference>
<dbReference type="EC" id="5.3.1.17" evidence="6"/>
<keyword evidence="4 6" id="KW-0862">Zinc</keyword>
<dbReference type="Pfam" id="PF04962">
    <property type="entry name" value="KduI"/>
    <property type="match status" value="1"/>
</dbReference>
<dbReference type="Proteomes" id="UP000297014">
    <property type="component" value="Unassembled WGS sequence"/>
</dbReference>
<sequence length="277" mass="31722">MDIRYEVSPKDVKRYTTEELRESFLVESLFKEGEISFTYSHYDRLVIGGAIPTKEELTLDAGDTLRTEHFLERREIAIIHIGGGKGKVKVNGESYKLEKRDCLYVGKGNEQVTLHSDSSADPARFYLVSATAHKNYPTRLLPIAEAEPTHLGSDAESNNRTIYKYVHEDGIQSCQLMVGMTLLEPNNMWNTMPAHVHDRRMEAYLYFDMEPASRVFHFMGQPNETRHMLIENEQAVISPPWSIHSGVGTSNYTFIWAMAGENYTFKDMDFVPVEELK</sequence>
<dbReference type="GO" id="GO:0042840">
    <property type="term" value="P:D-glucuronate catabolic process"/>
    <property type="evidence" value="ECO:0007669"/>
    <property type="project" value="TreeGrafter"/>
</dbReference>
<evidence type="ECO:0000313" key="8">
    <source>
        <dbReference type="EMBL" id="THG89974.1"/>
    </source>
</evidence>
<dbReference type="GO" id="GO:0008697">
    <property type="term" value="F:4-deoxy-L-threo-5-hexosulose-uronate ketol-isomerase activity"/>
    <property type="evidence" value="ECO:0007669"/>
    <property type="project" value="UniProtKB-UniRule"/>
</dbReference>
<dbReference type="InterPro" id="IPR007045">
    <property type="entry name" value="KduI"/>
</dbReference>
<reference evidence="7 9" key="1">
    <citation type="journal article" date="2014" name="Genome Announc.">
        <title>Draft Genome Sequence of Bacillus alcalophilus AV1934, a Classic Alkaliphile Isolated from Human Feces in 1934.</title>
        <authorList>
            <person name="Attie O."/>
            <person name="Jayaprakash A."/>
            <person name="Shah H."/>
            <person name="Paulsen I.T."/>
            <person name="Morino M."/>
            <person name="Takahashi Y."/>
            <person name="Narumi I."/>
            <person name="Sachidanandam R."/>
            <person name="Satoh K."/>
            <person name="Ito M."/>
            <person name="Krulwich T.A."/>
        </authorList>
    </citation>
    <scope>NUCLEOTIDE SEQUENCE [LARGE SCALE GENOMIC DNA]</scope>
    <source>
        <strain evidence="7 9">AV1934</strain>
    </source>
</reference>
<dbReference type="HAMAP" id="MF_00687">
    <property type="entry name" value="KduI"/>
    <property type="match status" value="1"/>
</dbReference>
<comment type="catalytic activity">
    <reaction evidence="1 6">
        <text>5-dehydro-4-deoxy-D-glucuronate = 3-deoxy-D-glycero-2,5-hexodiulosonate</text>
        <dbReference type="Rhea" id="RHEA:23896"/>
        <dbReference type="ChEBI" id="CHEBI:17117"/>
        <dbReference type="ChEBI" id="CHEBI:29071"/>
        <dbReference type="EC" id="5.3.1.17"/>
    </reaction>
</comment>
<comment type="caution">
    <text evidence="7">The sequence shown here is derived from an EMBL/GenBank/DDBJ whole genome shotgun (WGS) entry which is preliminary data.</text>
</comment>
<organism evidence="7 9">
    <name type="scientific">Alkalihalobacillus alcalophilus ATCC 27647 = CGMCC 1.3604</name>
    <dbReference type="NCBI Taxonomy" id="1218173"/>
    <lineage>
        <taxon>Bacteria</taxon>
        <taxon>Bacillati</taxon>
        <taxon>Bacillota</taxon>
        <taxon>Bacilli</taxon>
        <taxon>Bacillales</taxon>
        <taxon>Bacillaceae</taxon>
        <taxon>Alkalihalobacillus</taxon>
    </lineage>
</organism>
<comment type="cofactor">
    <cofactor evidence="6">
        <name>Zn(2+)</name>
        <dbReference type="ChEBI" id="CHEBI:29105"/>
    </cofactor>
    <text evidence="6">Binds 1 zinc ion per subunit.</text>
</comment>
<feature type="binding site" evidence="6">
    <location>
        <position position="197"/>
    </location>
    <ligand>
        <name>Zn(2+)</name>
        <dbReference type="ChEBI" id="CHEBI:29105"/>
    </ligand>
</feature>
<dbReference type="Gene3D" id="2.60.120.520">
    <property type="entry name" value="pectin degrading enzyme 5-keto 4- deoxyuronate isomerase, domain 1"/>
    <property type="match status" value="1"/>
</dbReference>
<dbReference type="Gene3D" id="2.60.120.10">
    <property type="entry name" value="Jelly Rolls"/>
    <property type="match status" value="1"/>
</dbReference>
<dbReference type="InterPro" id="IPR021120">
    <property type="entry name" value="KduI/IolB_isomerase"/>
</dbReference>
<dbReference type="NCBIfam" id="NF002091">
    <property type="entry name" value="PRK00924.1"/>
    <property type="match status" value="1"/>
</dbReference>
<feature type="binding site" evidence="6">
    <location>
        <position position="195"/>
    </location>
    <ligand>
        <name>Zn(2+)</name>
        <dbReference type="ChEBI" id="CHEBI:29105"/>
    </ligand>
</feature>
<dbReference type="OrthoDB" id="9770644at2"/>
<dbReference type="GO" id="GO:0019698">
    <property type="term" value="P:D-galacturonate catabolic process"/>
    <property type="evidence" value="ECO:0007669"/>
    <property type="project" value="TreeGrafter"/>
</dbReference>
<evidence type="ECO:0000256" key="1">
    <source>
        <dbReference type="ARBA" id="ARBA00000552"/>
    </source>
</evidence>
<comment type="similarity">
    <text evidence="2 6">Belongs to the KduI family.</text>
</comment>
<dbReference type="UniPathway" id="UPA00545">
    <property type="reaction ID" value="UER00826"/>
</dbReference>
<dbReference type="CDD" id="cd20491">
    <property type="entry name" value="cupin_KduI_C"/>
    <property type="match status" value="1"/>
</dbReference>
<dbReference type="eggNOG" id="COG3717">
    <property type="taxonomic scope" value="Bacteria"/>
</dbReference>
<evidence type="ECO:0000313" key="10">
    <source>
        <dbReference type="Proteomes" id="UP000297014"/>
    </source>
</evidence>
<protein>
    <recommendedName>
        <fullName evidence="6">4-deoxy-L-threo-5-hexosulose-uronate ketol-isomerase</fullName>
        <ecNumber evidence="6">5.3.1.17</ecNumber>
    </recommendedName>
    <alternativeName>
        <fullName evidence="6">5-keto-4-deoxyuronate isomerase</fullName>
    </alternativeName>
    <alternativeName>
        <fullName evidence="6">DKI isomerase</fullName>
    </alternativeName>
</protein>